<accession>A0ABX6N1X8</accession>
<dbReference type="PANTHER" id="PTHR32479">
    <property type="entry name" value="GLYCOLATE OXIDASE IRON-SULFUR SUBUNIT"/>
    <property type="match status" value="1"/>
</dbReference>
<dbReference type="EMBL" id="CP053084">
    <property type="protein sequence ID" value="QJR28394.1"/>
    <property type="molecule type" value="Genomic_DNA"/>
</dbReference>
<sequence>MAQALVDGSAHEALGLSVTWASPDYLDEQQCLASMERVFDVCASCRRCLSLCSTFPALFDLIDESDDSELRSVPKSRYLNLADQCHLCDQCHVGHCPYSAPHPQQINFPATMLRAKAVKFAKGSVSYTNAFERHHPFSHLAGIPVVTALANTIVDSSAVRKLMERMTGVDAQAWLPKLAKRTFLAQASSLIMANPSQAAVVADHGQVPRQVAIFAGCYVNLYEPEIGRDLIQVLQHNDIECVVANLESCCGHAKLNAGDLSGFADLARSNIPPLLALAQRGYAIVSPSPACSRVFTHHLPTLFPDDVEIQQVKEAFWAPTEYLIALHGESALRTDFSNPLGKVNYHEPFLGGAHLGIARHTETLLGLVPHTEVNVVKGSPGFGCHWGNQREDFPGAIKLGQRVFRQMAEQAPDYLSTDCQLTGRQIAWGIEILDLVQTSDKKPELVHPITLLRVAYGL</sequence>
<keyword evidence="4" id="KW-0408">Iron</keyword>
<dbReference type="Pfam" id="PF02754">
    <property type="entry name" value="CCG"/>
    <property type="match status" value="1"/>
</dbReference>
<evidence type="ECO:0000256" key="5">
    <source>
        <dbReference type="ARBA" id="ARBA00023014"/>
    </source>
</evidence>
<evidence type="ECO:0000256" key="3">
    <source>
        <dbReference type="ARBA" id="ARBA00022737"/>
    </source>
</evidence>
<keyword evidence="5" id="KW-0411">Iron-sulfur</keyword>
<evidence type="ECO:0000256" key="1">
    <source>
        <dbReference type="ARBA" id="ARBA00022485"/>
    </source>
</evidence>
<organism evidence="7 8">
    <name type="scientific">Limnobacter profundi</name>
    <dbReference type="NCBI Taxonomy" id="2732163"/>
    <lineage>
        <taxon>Bacteria</taxon>
        <taxon>Pseudomonadati</taxon>
        <taxon>Pseudomonadota</taxon>
        <taxon>Betaproteobacteria</taxon>
        <taxon>Burkholderiales</taxon>
        <taxon>Burkholderiaceae</taxon>
        <taxon>Limnobacter</taxon>
    </lineage>
</organism>
<keyword evidence="2" id="KW-0479">Metal-binding</keyword>
<keyword evidence="3" id="KW-0677">Repeat</keyword>
<protein>
    <submittedName>
        <fullName evidence="7">Fe-S oxidoreductase</fullName>
    </submittedName>
</protein>
<dbReference type="SUPFAM" id="SSF46548">
    <property type="entry name" value="alpha-helical ferredoxin"/>
    <property type="match status" value="1"/>
</dbReference>
<dbReference type="InterPro" id="IPR017896">
    <property type="entry name" value="4Fe4S_Fe-S-bd"/>
</dbReference>
<reference evidence="7 8" key="1">
    <citation type="submission" date="2020-05" db="EMBL/GenBank/DDBJ databases">
        <title>Compete genome of Limnobacter sp. SAORIC-580.</title>
        <authorList>
            <person name="Song J."/>
            <person name="Cho J.-C."/>
        </authorList>
    </citation>
    <scope>NUCLEOTIDE SEQUENCE [LARGE SCALE GENOMIC DNA]</scope>
    <source>
        <strain evidence="7 8">SAORIC-580</strain>
    </source>
</reference>
<evidence type="ECO:0000259" key="6">
    <source>
        <dbReference type="PROSITE" id="PS51379"/>
    </source>
</evidence>
<dbReference type="Proteomes" id="UP000501130">
    <property type="component" value="Chromosome"/>
</dbReference>
<name>A0ABX6N1X8_9BURK</name>
<evidence type="ECO:0000256" key="2">
    <source>
        <dbReference type="ARBA" id="ARBA00022723"/>
    </source>
</evidence>
<gene>
    <name evidence="7" type="ORF">HKT17_01065</name>
</gene>
<feature type="domain" description="4Fe-4S ferredoxin-type" evidence="6">
    <location>
        <begin position="75"/>
        <end position="106"/>
    </location>
</feature>
<evidence type="ECO:0000256" key="4">
    <source>
        <dbReference type="ARBA" id="ARBA00023004"/>
    </source>
</evidence>
<proteinExistence type="predicted"/>
<keyword evidence="1" id="KW-0004">4Fe-4S</keyword>
<dbReference type="PROSITE" id="PS51379">
    <property type="entry name" value="4FE4S_FER_2"/>
    <property type="match status" value="1"/>
</dbReference>
<evidence type="ECO:0000313" key="7">
    <source>
        <dbReference type="EMBL" id="QJR28394.1"/>
    </source>
</evidence>
<dbReference type="InterPro" id="IPR004017">
    <property type="entry name" value="Cys_rich_dom"/>
</dbReference>
<dbReference type="RefSeq" id="WP_171097203.1">
    <property type="nucleotide sequence ID" value="NZ_CP053084.1"/>
</dbReference>
<keyword evidence="8" id="KW-1185">Reference proteome</keyword>
<evidence type="ECO:0000313" key="8">
    <source>
        <dbReference type="Proteomes" id="UP000501130"/>
    </source>
</evidence>
<dbReference type="PANTHER" id="PTHR32479:SF19">
    <property type="entry name" value="ANAEROBIC GLYCEROL-3-PHOSPHATE DEHYDROGENASE SUBUNIT C"/>
    <property type="match status" value="1"/>
</dbReference>